<keyword evidence="1" id="KW-0150">Chloroplast</keyword>
<name>A0A6H1U883_9CHLO</name>
<geneLocation type="chloroplast" evidence="1"/>
<proteinExistence type="predicted"/>
<protein>
    <submittedName>
        <fullName evidence="1">Dynamin family protein</fullName>
    </submittedName>
</protein>
<sequence length="103" mass="11388">MVPIKTKPSKISSKLFNVLPNIEGETSTSLPPKRFPRFSINAINLSSSSGPELSIVSFKACCIAKYSDRPSKVSPIRSLLSLKEREASNCNKLRLLEFFSKGK</sequence>
<organism evidence="1">
    <name type="scientific">Draparnaldia mutabilis</name>
    <dbReference type="NCBI Taxonomy" id="1683230"/>
    <lineage>
        <taxon>Eukaryota</taxon>
        <taxon>Viridiplantae</taxon>
        <taxon>Chlorophyta</taxon>
        <taxon>core chlorophytes</taxon>
        <taxon>Chlorophyceae</taxon>
        <taxon>OCC clade</taxon>
        <taxon>Chaetophorales</taxon>
        <taxon>Chaetophoraceae</taxon>
        <taxon>Draparnaldia</taxon>
    </lineage>
</organism>
<evidence type="ECO:0000313" key="1">
    <source>
        <dbReference type="EMBL" id="QIZ74400.1"/>
    </source>
</evidence>
<accession>A0A6H1U883</accession>
<keyword evidence="1" id="KW-0934">Plastid</keyword>
<gene>
    <name evidence="1" type="primary">orf104</name>
</gene>
<dbReference type="AlphaFoldDB" id="A0A6H1U883"/>
<dbReference type="EMBL" id="MN659372">
    <property type="protein sequence ID" value="QIZ74400.1"/>
    <property type="molecule type" value="Genomic_DNA"/>
</dbReference>
<reference evidence="1" key="1">
    <citation type="submission" date="2019-11" db="EMBL/GenBank/DDBJ databases">
        <title>The Chloroplast Genome of the Green Alga Draparnaldia mutabilis.</title>
        <authorList>
            <person name="Liu b."/>
        </authorList>
    </citation>
    <scope>NUCLEOTIDE SEQUENCE</scope>
</reference>